<organism evidence="1 2">
    <name type="scientific">Sphaerobolus stellatus (strain SS14)</name>
    <dbReference type="NCBI Taxonomy" id="990650"/>
    <lineage>
        <taxon>Eukaryota</taxon>
        <taxon>Fungi</taxon>
        <taxon>Dikarya</taxon>
        <taxon>Basidiomycota</taxon>
        <taxon>Agaricomycotina</taxon>
        <taxon>Agaricomycetes</taxon>
        <taxon>Phallomycetidae</taxon>
        <taxon>Geastrales</taxon>
        <taxon>Sphaerobolaceae</taxon>
        <taxon>Sphaerobolus</taxon>
    </lineage>
</organism>
<reference evidence="1 2" key="1">
    <citation type="submission" date="2014-06" db="EMBL/GenBank/DDBJ databases">
        <title>Evolutionary Origins and Diversification of the Mycorrhizal Mutualists.</title>
        <authorList>
            <consortium name="DOE Joint Genome Institute"/>
            <consortium name="Mycorrhizal Genomics Consortium"/>
            <person name="Kohler A."/>
            <person name="Kuo A."/>
            <person name="Nagy L.G."/>
            <person name="Floudas D."/>
            <person name="Copeland A."/>
            <person name="Barry K.W."/>
            <person name="Cichocki N."/>
            <person name="Veneault-Fourrey C."/>
            <person name="LaButti K."/>
            <person name="Lindquist E.A."/>
            <person name="Lipzen A."/>
            <person name="Lundell T."/>
            <person name="Morin E."/>
            <person name="Murat C."/>
            <person name="Riley R."/>
            <person name="Ohm R."/>
            <person name="Sun H."/>
            <person name="Tunlid A."/>
            <person name="Henrissat B."/>
            <person name="Grigoriev I.V."/>
            <person name="Hibbett D.S."/>
            <person name="Martin F."/>
        </authorList>
    </citation>
    <scope>NUCLEOTIDE SEQUENCE [LARGE SCALE GENOMIC DNA]</scope>
    <source>
        <strain evidence="1 2">SS14</strain>
    </source>
</reference>
<dbReference type="HOGENOM" id="CLU_2016668_0_0_1"/>
<dbReference type="EMBL" id="KN837256">
    <property type="protein sequence ID" value="KIJ30679.1"/>
    <property type="molecule type" value="Genomic_DNA"/>
</dbReference>
<dbReference type="Proteomes" id="UP000054279">
    <property type="component" value="Unassembled WGS sequence"/>
</dbReference>
<name>A0A0C9U8B9_SPHS4</name>
<keyword evidence="2" id="KW-1185">Reference proteome</keyword>
<evidence type="ECO:0000313" key="1">
    <source>
        <dbReference type="EMBL" id="KIJ30679.1"/>
    </source>
</evidence>
<proteinExistence type="predicted"/>
<protein>
    <submittedName>
        <fullName evidence="1">Uncharacterized protein</fullName>
    </submittedName>
</protein>
<accession>A0A0C9U8B9</accession>
<sequence length="123" mass="13681">MLLHLLLASSSIDPRKDHVLIIGGLENLLRIANINDTDNLLRRFAINQDISHLRKPEANTTGSLGLETIDLTVYPPKLHSQPLRYVLHYVPCSITLDVPFTALSSYSSTSSNQTPSTRHSPHD</sequence>
<evidence type="ECO:0000313" key="2">
    <source>
        <dbReference type="Proteomes" id="UP000054279"/>
    </source>
</evidence>
<gene>
    <name evidence="1" type="ORF">M422DRAFT_267725</name>
</gene>
<dbReference type="AlphaFoldDB" id="A0A0C9U8B9"/>